<dbReference type="Gene3D" id="3.30.420.10">
    <property type="entry name" value="Ribonuclease H-like superfamily/Ribonuclease H"/>
    <property type="match status" value="1"/>
</dbReference>
<keyword evidence="8 14" id="KW-0963">Cytoplasm</keyword>
<evidence type="ECO:0000256" key="9">
    <source>
        <dbReference type="ARBA" id="ARBA00022722"/>
    </source>
</evidence>
<evidence type="ECO:0000256" key="6">
    <source>
        <dbReference type="ARBA" id="ARBA00012180"/>
    </source>
</evidence>
<evidence type="ECO:0000256" key="8">
    <source>
        <dbReference type="ARBA" id="ARBA00022490"/>
    </source>
</evidence>
<dbReference type="GO" id="GO:0043137">
    <property type="term" value="P:DNA replication, removal of RNA primer"/>
    <property type="evidence" value="ECO:0007669"/>
    <property type="project" value="TreeGrafter"/>
</dbReference>
<evidence type="ECO:0000256" key="10">
    <source>
        <dbReference type="ARBA" id="ARBA00022723"/>
    </source>
</evidence>
<evidence type="ECO:0000256" key="15">
    <source>
        <dbReference type="PROSITE-ProRule" id="PRU01319"/>
    </source>
</evidence>
<keyword evidence="19" id="KW-1185">Reference proteome</keyword>
<keyword evidence="12 14" id="KW-0378">Hydrolase</keyword>
<keyword evidence="10 14" id="KW-0479">Metal-binding</keyword>
<evidence type="ECO:0000313" key="18">
    <source>
        <dbReference type="EMBL" id="MXV51056.1"/>
    </source>
</evidence>
<sequence length="203" mass="23140">MLLSFYQEDFVEAGCDEAGRGCLAGPVYAAAVILPREFHNEVLTDSKQLSAEDRYKLREIIEKEAVAFAVASVDHEEIDRINILNASFLAMHKALDMLNIRPQYILVDGNRFKKYAEVPHSCIVKGDGKYFSIAAASILAKTYRDDFMQSVAHLHPEYDWINNKGYPTIKHRQAVLDLGFTPFHRKTFRVTDPQLSILFEDEL</sequence>
<feature type="binding site" evidence="14 15">
    <location>
        <position position="16"/>
    </location>
    <ligand>
        <name>a divalent metal cation</name>
        <dbReference type="ChEBI" id="CHEBI:60240"/>
    </ligand>
</feature>
<dbReference type="AlphaFoldDB" id="A0A7K1Y8Z0"/>
<keyword evidence="13 14" id="KW-0464">Manganese</keyword>
<dbReference type="GO" id="GO:0030145">
    <property type="term" value="F:manganese ion binding"/>
    <property type="evidence" value="ECO:0007669"/>
    <property type="project" value="UniProtKB-UniRule"/>
</dbReference>
<evidence type="ECO:0000256" key="14">
    <source>
        <dbReference type="HAMAP-Rule" id="MF_00052"/>
    </source>
</evidence>
<dbReference type="PANTHER" id="PTHR10954:SF18">
    <property type="entry name" value="RIBONUCLEASE HII"/>
    <property type="match status" value="1"/>
</dbReference>
<comment type="subcellular location">
    <subcellularLocation>
        <location evidence="4 14">Cytoplasm</location>
    </subcellularLocation>
</comment>
<dbReference type="Pfam" id="PF01351">
    <property type="entry name" value="RNase_HII"/>
    <property type="match status" value="1"/>
</dbReference>
<keyword evidence="11 14" id="KW-0255">Endonuclease</keyword>
<feature type="binding site" evidence="14 15">
    <location>
        <position position="108"/>
    </location>
    <ligand>
        <name>a divalent metal cation</name>
        <dbReference type="ChEBI" id="CHEBI:60240"/>
    </ligand>
</feature>
<name>A0A7K1Y8Z0_9SPHI</name>
<dbReference type="NCBIfam" id="NF000595">
    <property type="entry name" value="PRK00015.1-3"/>
    <property type="match status" value="1"/>
</dbReference>
<evidence type="ECO:0000256" key="2">
    <source>
        <dbReference type="ARBA" id="ARBA00001946"/>
    </source>
</evidence>
<dbReference type="InterPro" id="IPR001352">
    <property type="entry name" value="RNase_HII/HIII"/>
</dbReference>
<dbReference type="EC" id="3.1.26.4" evidence="6 14"/>
<feature type="binding site" evidence="14 15">
    <location>
        <position position="17"/>
    </location>
    <ligand>
        <name>a divalent metal cation</name>
        <dbReference type="ChEBI" id="CHEBI:60240"/>
    </ligand>
</feature>
<dbReference type="EMBL" id="WVHT01000003">
    <property type="protein sequence ID" value="MXV51056.1"/>
    <property type="molecule type" value="Genomic_DNA"/>
</dbReference>
<dbReference type="Proteomes" id="UP000466586">
    <property type="component" value="Unassembled WGS sequence"/>
</dbReference>
<dbReference type="HAMAP" id="MF_00052_B">
    <property type="entry name" value="RNase_HII_B"/>
    <property type="match status" value="1"/>
</dbReference>
<comment type="catalytic activity">
    <reaction evidence="1 14 15 16">
        <text>Endonucleolytic cleavage to 5'-phosphomonoester.</text>
        <dbReference type="EC" id="3.1.26.4"/>
    </reaction>
</comment>
<dbReference type="CDD" id="cd07182">
    <property type="entry name" value="RNase_HII_bacteria_HII_like"/>
    <property type="match status" value="1"/>
</dbReference>
<keyword evidence="9 14" id="KW-0540">Nuclease</keyword>
<dbReference type="GO" id="GO:0032299">
    <property type="term" value="C:ribonuclease H2 complex"/>
    <property type="evidence" value="ECO:0007669"/>
    <property type="project" value="TreeGrafter"/>
</dbReference>
<evidence type="ECO:0000256" key="16">
    <source>
        <dbReference type="RuleBase" id="RU003515"/>
    </source>
</evidence>
<comment type="function">
    <text evidence="3 14 16">Endonuclease that specifically degrades the RNA of RNA-DNA hybrids.</text>
</comment>
<comment type="cofactor">
    <cofactor evidence="2">
        <name>Mg(2+)</name>
        <dbReference type="ChEBI" id="CHEBI:18420"/>
    </cofactor>
</comment>
<evidence type="ECO:0000256" key="3">
    <source>
        <dbReference type="ARBA" id="ARBA00004065"/>
    </source>
</evidence>
<evidence type="ECO:0000256" key="11">
    <source>
        <dbReference type="ARBA" id="ARBA00022759"/>
    </source>
</evidence>
<accession>A0A7K1Y8Z0</accession>
<dbReference type="GO" id="GO:0006298">
    <property type="term" value="P:mismatch repair"/>
    <property type="evidence" value="ECO:0007669"/>
    <property type="project" value="TreeGrafter"/>
</dbReference>
<comment type="cofactor">
    <cofactor evidence="14 15">
        <name>Mn(2+)</name>
        <dbReference type="ChEBI" id="CHEBI:29035"/>
    </cofactor>
    <cofactor evidence="14 15">
        <name>Mg(2+)</name>
        <dbReference type="ChEBI" id="CHEBI:18420"/>
    </cofactor>
    <text evidence="14 15">Manganese or magnesium. Binds 1 divalent metal ion per monomer in the absence of substrate. May bind a second metal ion after substrate binding.</text>
</comment>
<dbReference type="InterPro" id="IPR036397">
    <property type="entry name" value="RNaseH_sf"/>
</dbReference>
<protein>
    <recommendedName>
        <fullName evidence="7 14">Ribonuclease HII</fullName>
        <shortName evidence="14">RNase HII</shortName>
        <ecNumber evidence="6 14">3.1.26.4</ecNumber>
    </recommendedName>
</protein>
<evidence type="ECO:0000259" key="17">
    <source>
        <dbReference type="PROSITE" id="PS51975"/>
    </source>
</evidence>
<dbReference type="InterPro" id="IPR012337">
    <property type="entry name" value="RNaseH-like_sf"/>
</dbReference>
<evidence type="ECO:0000256" key="4">
    <source>
        <dbReference type="ARBA" id="ARBA00004496"/>
    </source>
</evidence>
<gene>
    <name evidence="14" type="primary">rnhB</name>
    <name evidence="18" type="ORF">GS399_08750</name>
</gene>
<dbReference type="PANTHER" id="PTHR10954">
    <property type="entry name" value="RIBONUCLEASE H2 SUBUNIT A"/>
    <property type="match status" value="1"/>
</dbReference>
<reference evidence="18 19" key="1">
    <citation type="submission" date="2019-11" db="EMBL/GenBank/DDBJ databases">
        <title>Pedobacter sp. HMF7647 Genome sequencing and assembly.</title>
        <authorList>
            <person name="Kang H."/>
            <person name="Kim H."/>
            <person name="Joh K."/>
        </authorList>
    </citation>
    <scope>NUCLEOTIDE SEQUENCE [LARGE SCALE GENOMIC DNA]</scope>
    <source>
        <strain evidence="18 19">HMF7647</strain>
    </source>
</reference>
<evidence type="ECO:0000256" key="12">
    <source>
        <dbReference type="ARBA" id="ARBA00022801"/>
    </source>
</evidence>
<evidence type="ECO:0000256" key="5">
    <source>
        <dbReference type="ARBA" id="ARBA00007383"/>
    </source>
</evidence>
<organism evidence="18 19">
    <name type="scientific">Hufsiella arboris</name>
    <dbReference type="NCBI Taxonomy" id="2695275"/>
    <lineage>
        <taxon>Bacteria</taxon>
        <taxon>Pseudomonadati</taxon>
        <taxon>Bacteroidota</taxon>
        <taxon>Sphingobacteriia</taxon>
        <taxon>Sphingobacteriales</taxon>
        <taxon>Sphingobacteriaceae</taxon>
        <taxon>Hufsiella</taxon>
    </lineage>
</organism>
<evidence type="ECO:0000256" key="1">
    <source>
        <dbReference type="ARBA" id="ARBA00000077"/>
    </source>
</evidence>
<comment type="caution">
    <text evidence="18">The sequence shown here is derived from an EMBL/GenBank/DDBJ whole genome shotgun (WGS) entry which is preliminary data.</text>
</comment>
<evidence type="ECO:0000256" key="13">
    <source>
        <dbReference type="ARBA" id="ARBA00023211"/>
    </source>
</evidence>
<evidence type="ECO:0000313" key="19">
    <source>
        <dbReference type="Proteomes" id="UP000466586"/>
    </source>
</evidence>
<dbReference type="PROSITE" id="PS51975">
    <property type="entry name" value="RNASE_H_2"/>
    <property type="match status" value="1"/>
</dbReference>
<dbReference type="RefSeq" id="WP_160844228.1">
    <property type="nucleotide sequence ID" value="NZ_WVHT01000003.1"/>
</dbReference>
<dbReference type="GO" id="GO:0005737">
    <property type="term" value="C:cytoplasm"/>
    <property type="evidence" value="ECO:0007669"/>
    <property type="project" value="UniProtKB-SubCell"/>
</dbReference>
<dbReference type="GO" id="GO:0003723">
    <property type="term" value="F:RNA binding"/>
    <property type="evidence" value="ECO:0007669"/>
    <property type="project" value="UniProtKB-UniRule"/>
</dbReference>
<feature type="domain" description="RNase H type-2" evidence="17">
    <location>
        <begin position="10"/>
        <end position="200"/>
    </location>
</feature>
<evidence type="ECO:0000256" key="7">
    <source>
        <dbReference type="ARBA" id="ARBA00019179"/>
    </source>
</evidence>
<proteinExistence type="inferred from homology"/>
<dbReference type="GO" id="GO:0004523">
    <property type="term" value="F:RNA-DNA hybrid ribonuclease activity"/>
    <property type="evidence" value="ECO:0007669"/>
    <property type="project" value="UniProtKB-UniRule"/>
</dbReference>
<dbReference type="SUPFAM" id="SSF53098">
    <property type="entry name" value="Ribonuclease H-like"/>
    <property type="match status" value="1"/>
</dbReference>
<dbReference type="InterPro" id="IPR022898">
    <property type="entry name" value="RNase_HII"/>
</dbReference>
<comment type="similarity">
    <text evidence="5 14 16">Belongs to the RNase HII family.</text>
</comment>
<dbReference type="InterPro" id="IPR024567">
    <property type="entry name" value="RNase_HII/HIII_dom"/>
</dbReference>